<dbReference type="EMBL" id="KC662249">
    <property type="protein sequence ID" value="AGM15702.1"/>
    <property type="molecule type" value="Genomic_DNA"/>
</dbReference>
<dbReference type="Proteomes" id="UP000204225">
    <property type="component" value="Segment"/>
</dbReference>
<accession>A0AC59EXJ0</accession>
<proteinExistence type="predicted"/>
<sequence length="108" mass="12500">MDSLAYFFIILSTISSVFAQYLFKLSHKNNDYRLVSFGIILYAFVGYCSFKFLEFTHLGVANVISHIFYFILLFIVSYLFLNEKLIKKQIIASLIGLVSLALFITDHH</sequence>
<reference evidence="1 2" key="1">
    <citation type="journal article" date="2013" name="Proc. Natl. Acad. Sci. U.S.A.">
        <title>Genome of Phaeocystis globosa virus PgV-16T highlights the common ancestry of the largest known DNA viruses infecting eukaryotes.</title>
        <authorList>
            <person name="Santini S."/>
            <person name="Jeudy S."/>
            <person name="Bartoli J."/>
            <person name="Poirot O."/>
            <person name="Lescot M."/>
            <person name="Abergel C."/>
            <person name="Barbe V."/>
            <person name="Wommack K.E."/>
            <person name="Noordeloos A.A."/>
            <person name="Brussaard C.P."/>
            <person name="Claverie J.M."/>
        </authorList>
    </citation>
    <scope>NUCLEOTIDE SEQUENCE [LARGE SCALE GENOMIC DNA]</scope>
    <source>
        <strain evidence="1 2">16T</strain>
    </source>
</reference>
<name>A0AC59EXJ0_9VIRU</name>
<keyword evidence="2" id="KW-1185">Reference proteome</keyword>
<evidence type="ECO:0000313" key="1">
    <source>
        <dbReference type="EMBL" id="AGM15702.1"/>
    </source>
</evidence>
<organism evidence="1 2">
    <name type="scientific">Phaeocystis globosa virus PgV-16T</name>
    <dbReference type="NCBI Taxonomy" id="3071227"/>
    <lineage>
        <taxon>Viruses</taxon>
        <taxon>Varidnaviria</taxon>
        <taxon>Bamfordvirae</taxon>
        <taxon>Nucleocytoviricota</taxon>
        <taxon>Megaviricetes</taxon>
        <taxon>Imitervirales</taxon>
        <taxon>Mesomimiviridae</taxon>
        <taxon>Tethysvirus</taxon>
        <taxon>Tethysvirus hollandense</taxon>
    </lineage>
</organism>
<protein>
    <submittedName>
        <fullName evidence="1">Uncharacterized protein</fullName>
    </submittedName>
</protein>
<gene>
    <name evidence="1" type="ORF">PGCG_00398</name>
</gene>
<evidence type="ECO:0000313" key="2">
    <source>
        <dbReference type="Proteomes" id="UP000204225"/>
    </source>
</evidence>